<organism evidence="3 4">
    <name type="scientific">Adineta steineri</name>
    <dbReference type="NCBI Taxonomy" id="433720"/>
    <lineage>
        <taxon>Eukaryota</taxon>
        <taxon>Metazoa</taxon>
        <taxon>Spiralia</taxon>
        <taxon>Gnathifera</taxon>
        <taxon>Rotifera</taxon>
        <taxon>Eurotatoria</taxon>
        <taxon>Bdelloidea</taxon>
        <taxon>Adinetida</taxon>
        <taxon>Adinetidae</taxon>
        <taxon>Adineta</taxon>
    </lineage>
</organism>
<dbReference type="InterPro" id="IPR013320">
    <property type="entry name" value="ConA-like_dom_sf"/>
</dbReference>
<dbReference type="InterPro" id="IPR056370">
    <property type="entry name" value="Shg-like_Ig-like"/>
</dbReference>
<dbReference type="Pfam" id="PF24811">
    <property type="entry name" value="Ig_Shg"/>
    <property type="match status" value="1"/>
</dbReference>
<dbReference type="AlphaFoldDB" id="A0A820F3R9"/>
<dbReference type="Proteomes" id="UP000663881">
    <property type="component" value="Unassembled WGS sequence"/>
</dbReference>
<evidence type="ECO:0000259" key="2">
    <source>
        <dbReference type="PROSITE" id="PS50025"/>
    </source>
</evidence>
<dbReference type="PROSITE" id="PS50025">
    <property type="entry name" value="LAM_G_DOMAIN"/>
    <property type="match status" value="1"/>
</dbReference>
<protein>
    <recommendedName>
        <fullName evidence="2">Laminin G domain-containing protein</fullName>
    </recommendedName>
</protein>
<gene>
    <name evidence="3" type="ORF">OKA104_LOCUS43993</name>
</gene>
<sequence>SYIEFRLHDLPSDALENAASIRLQDITAEEFIETRFHDESFLAIFKRLILEINPQARLIDVFSIQDHENLFRTIDVYYALHGSDYLSKIKINGLVEISRSKLEKYFNISQIGIDECLNSDQQCFTVGCLNKIDVQSKQPYIINANQTSFIGLNLKTIAQCTCDKDIHIQQEKQKELLKTHKYCLNGGYPTRDNHQIKCVCPDNSLYNGGERCQLTTISFDGNGYGWYKPLTTCDTWMLSIEFLTQSPNGSILYNGPLNKRKQFEDYFSLQLLNGRLVIDLNFGTGQNIRRHLKTSANLADGKWHMIEIRQISTIEHILEILIDYCPLTSISK</sequence>
<feature type="domain" description="Laminin G" evidence="2">
    <location>
        <begin position="216"/>
        <end position="332"/>
    </location>
</feature>
<proteinExistence type="predicted"/>
<comment type="caution">
    <text evidence="1">Lacks conserved residue(s) required for the propagation of feature annotation.</text>
</comment>
<dbReference type="SUPFAM" id="SSF49899">
    <property type="entry name" value="Concanavalin A-like lectins/glucanases"/>
    <property type="match status" value="1"/>
</dbReference>
<dbReference type="EMBL" id="CAJOAY010012920">
    <property type="protein sequence ID" value="CAF4258481.1"/>
    <property type="molecule type" value="Genomic_DNA"/>
</dbReference>
<feature type="non-terminal residue" evidence="3">
    <location>
        <position position="332"/>
    </location>
</feature>
<dbReference type="CDD" id="cd00110">
    <property type="entry name" value="LamG"/>
    <property type="match status" value="1"/>
</dbReference>
<comment type="caution">
    <text evidence="3">The sequence shown here is derived from an EMBL/GenBank/DDBJ whole genome shotgun (WGS) entry which is preliminary data.</text>
</comment>
<accession>A0A820F3R9</accession>
<dbReference type="Gene3D" id="2.60.120.200">
    <property type="match status" value="1"/>
</dbReference>
<evidence type="ECO:0000256" key="1">
    <source>
        <dbReference type="PROSITE-ProRule" id="PRU00122"/>
    </source>
</evidence>
<dbReference type="Pfam" id="PF00054">
    <property type="entry name" value="Laminin_G_1"/>
    <property type="match status" value="1"/>
</dbReference>
<evidence type="ECO:0000313" key="3">
    <source>
        <dbReference type="EMBL" id="CAF4258481.1"/>
    </source>
</evidence>
<reference evidence="3" key="1">
    <citation type="submission" date="2021-02" db="EMBL/GenBank/DDBJ databases">
        <authorList>
            <person name="Nowell W R."/>
        </authorList>
    </citation>
    <scope>NUCLEOTIDE SEQUENCE</scope>
</reference>
<dbReference type="InterPro" id="IPR001791">
    <property type="entry name" value="Laminin_G"/>
</dbReference>
<evidence type="ECO:0000313" key="4">
    <source>
        <dbReference type="Proteomes" id="UP000663881"/>
    </source>
</evidence>
<feature type="non-terminal residue" evidence="3">
    <location>
        <position position="1"/>
    </location>
</feature>
<name>A0A820F3R9_9BILA</name>